<dbReference type="Pfam" id="PF14027">
    <property type="entry name" value="Questin_oxidase"/>
    <property type="match status" value="1"/>
</dbReference>
<comment type="similarity">
    <text evidence="1">Belongs to the putative lipase ROG1 family.</text>
</comment>
<dbReference type="InterPro" id="IPR007751">
    <property type="entry name" value="DUF676_lipase-like"/>
</dbReference>
<dbReference type="InterPro" id="IPR029058">
    <property type="entry name" value="AB_hydrolase_fold"/>
</dbReference>
<dbReference type="OrthoDB" id="10265971at2759"/>
<dbReference type="GO" id="GO:0016491">
    <property type="term" value="F:oxidoreductase activity"/>
    <property type="evidence" value="ECO:0007669"/>
    <property type="project" value="UniProtKB-KW"/>
</dbReference>
<organism evidence="6">
    <name type="scientific">Grosmannia clavigera (strain kw1407 / UAMH 11150)</name>
    <name type="common">Blue stain fungus</name>
    <name type="synonym">Graphiocladiella clavigera</name>
    <dbReference type="NCBI Taxonomy" id="655863"/>
    <lineage>
        <taxon>Eukaryota</taxon>
        <taxon>Fungi</taxon>
        <taxon>Dikarya</taxon>
        <taxon>Ascomycota</taxon>
        <taxon>Pezizomycotina</taxon>
        <taxon>Sordariomycetes</taxon>
        <taxon>Sordariomycetidae</taxon>
        <taxon>Ophiostomatales</taxon>
        <taxon>Ophiostomataceae</taxon>
        <taxon>Leptographium</taxon>
    </lineage>
</organism>
<feature type="signal peptide" evidence="3">
    <location>
        <begin position="1"/>
        <end position="18"/>
    </location>
</feature>
<dbReference type="InterPro" id="IPR025337">
    <property type="entry name" value="Questin_oxidase-like"/>
</dbReference>
<dbReference type="Gene3D" id="3.40.50.1820">
    <property type="entry name" value="alpha/beta hydrolase"/>
    <property type="match status" value="1"/>
</dbReference>
<dbReference type="eggNOG" id="KOG2029">
    <property type="taxonomic scope" value="Eukaryota"/>
</dbReference>
<evidence type="ECO:0000256" key="3">
    <source>
        <dbReference type="SAM" id="SignalP"/>
    </source>
</evidence>
<keyword evidence="3" id="KW-0732">Signal</keyword>
<dbReference type="RefSeq" id="XP_014168922.1">
    <property type="nucleotide sequence ID" value="XM_014313447.1"/>
</dbReference>
<reference evidence="5 6" key="1">
    <citation type="journal article" date="2011" name="Proc. Natl. Acad. Sci. U.S.A.">
        <title>Genome and transcriptome analyses of the mountain pine beetle-fungal symbiont Grosmannia clavigera, a lodgepole pine pathogen.</title>
        <authorList>
            <person name="DiGuistini S."/>
            <person name="Wang Y."/>
            <person name="Liao N.Y."/>
            <person name="Taylor G."/>
            <person name="Tanguay P."/>
            <person name="Feau N."/>
            <person name="Henrissat B."/>
            <person name="Chan S.K."/>
            <person name="Hesse-Orce U."/>
            <person name="Alamouti S.M."/>
            <person name="Tsui C.K.M."/>
            <person name="Docking R.T."/>
            <person name="Levasseur A."/>
            <person name="Haridas S."/>
            <person name="Robertson G."/>
            <person name="Birol I."/>
            <person name="Holt R.A."/>
            <person name="Marra M.A."/>
            <person name="Hamelin R.C."/>
            <person name="Hirst M."/>
            <person name="Jones S.J.M."/>
            <person name="Bohlmann J."/>
            <person name="Breuil C."/>
        </authorList>
    </citation>
    <scope>NUCLEOTIDE SEQUENCE [LARGE SCALE GENOMIC DNA]</scope>
    <source>
        <strain evidence="6">kw1407 / UAMH 11150</strain>
    </source>
</reference>
<dbReference type="PANTHER" id="PTHR35870:SF6">
    <property type="entry name" value="MGS207 PROTEIN"/>
    <property type="match status" value="1"/>
</dbReference>
<dbReference type="STRING" id="655863.F0XSB1"/>
<evidence type="ECO:0000256" key="2">
    <source>
        <dbReference type="ARBA" id="ARBA00023002"/>
    </source>
</evidence>
<dbReference type="PANTHER" id="PTHR35870">
    <property type="entry name" value="PROTEIN, PUTATIVE (AFU_ORTHOLOGUE AFUA_5G03330)-RELATED"/>
    <property type="match status" value="1"/>
</dbReference>
<evidence type="ECO:0000256" key="1">
    <source>
        <dbReference type="ARBA" id="ARBA00007920"/>
    </source>
</evidence>
<dbReference type="InParanoid" id="F0XSB1"/>
<dbReference type="AlphaFoldDB" id="F0XSB1"/>
<keyword evidence="6" id="KW-1185">Reference proteome</keyword>
<accession>F0XSB1</accession>
<dbReference type="EMBL" id="GL629990">
    <property type="protein sequence ID" value="EFW99439.1"/>
    <property type="molecule type" value="Genomic_DNA"/>
</dbReference>
<keyword evidence="2" id="KW-0560">Oxidoreductase</keyword>
<dbReference type="SUPFAM" id="SSF53474">
    <property type="entry name" value="alpha/beta-Hydrolases"/>
    <property type="match status" value="1"/>
</dbReference>
<name>F0XSB1_GROCL</name>
<protein>
    <recommendedName>
        <fullName evidence="4">DUF676 domain-containing protein</fullName>
    </recommendedName>
</protein>
<sequence length="717" mass="80056">MAALLASLPLVGRLIASASPAVQLVPVEVHAVETAPERRPRTLKHLLRANHVNHALVYHGSLRRYNHMPHALCSAYLLGASSEQLNAIYDVLSRQLEPWTESPAEISDLDWRDFLGDRPYQRAYVDFFEDVYASHDVAYDWKVVVNKYLFAGPDPLVSNLISGLGHPLIHLAYAFEVDSRIIAIEALAMSSVSYDFLHRYVDEPAYSRSAPPSLAVDGASLQALLARVARDSRFDGLTSPNPSAAALLSAKVVKADAMAEATAEATAEAHAGFGELLEALFATPAVEDALLEYWNAWNVGGGDLTRQFRDLQEVAVALLVATVPPSTHTYNFFLCQVLTTSHAARVLLPHLPARYHATLLRQWWLLTLAVYVSVRRPPIDLENVPADRDGRGWTHVEEQVLTSRWSTDAHYIKAFIWAFIKQMAKAPESQPDGLDTWCEGNHATVDICFVHGLGGKRNSTWTAYGQTTPWPKELLQHAFPRACILTFGYGARVTHKLNSLEAVSANRATDHALNLLQDLSNNRAERGASSRPLFFVAHSLGGIICKLALLLSRHHNDDRVRRVFHCIKGIAFMGTPHKGSTIASWAKVPAYVLGFFKSTNTSLLDLLRLDSQMLELTHIQFLNLLREFDQGRRSLEITCFFEELPLFPYGHIVAKPAAVIDGYKCISIRAHHRGMVRFSSADDEGYKRLVDELKMWVLRSRPWPFAVPDLLRHRVVT</sequence>
<dbReference type="GeneID" id="25981392"/>
<feature type="chain" id="PRO_5003262372" description="DUF676 domain-containing protein" evidence="3">
    <location>
        <begin position="19"/>
        <end position="717"/>
    </location>
</feature>
<feature type="domain" description="DUF676" evidence="4">
    <location>
        <begin position="448"/>
        <end position="584"/>
    </location>
</feature>
<gene>
    <name evidence="5" type="ORF">CMQ_7807</name>
</gene>
<dbReference type="Proteomes" id="UP000007796">
    <property type="component" value="Unassembled WGS sequence"/>
</dbReference>
<evidence type="ECO:0000259" key="4">
    <source>
        <dbReference type="Pfam" id="PF05057"/>
    </source>
</evidence>
<evidence type="ECO:0000313" key="6">
    <source>
        <dbReference type="Proteomes" id="UP000007796"/>
    </source>
</evidence>
<proteinExistence type="inferred from homology"/>
<dbReference type="Pfam" id="PF05057">
    <property type="entry name" value="DUF676"/>
    <property type="match status" value="1"/>
</dbReference>
<dbReference type="HOGENOM" id="CLU_385446_0_0_1"/>
<evidence type="ECO:0000313" key="5">
    <source>
        <dbReference type="EMBL" id="EFW99439.1"/>
    </source>
</evidence>